<sequence length="190" mass="20251" precursor="true">MNQLPETDDFDLTALRYLAGELSPAETAAFENLLADDVVIGDATAGERLADVVELTAAMLTVSSAPDARTTRGGLAAAPTHRFSIWTAVLAASILVALTGGLITLLASGDDAETRLAQSWLDSSEAVEEMMQVDDLLVAEQTLAPQLDVLPLVETDDLDWDTPPAWMLAAVELDQQDDLDREAAAEEVNQ</sequence>
<dbReference type="AlphaFoldDB" id="A0A5C5VKT7"/>
<dbReference type="Proteomes" id="UP000318878">
    <property type="component" value="Unassembled WGS sequence"/>
</dbReference>
<dbReference type="EMBL" id="SJPF01000001">
    <property type="protein sequence ID" value="TWT39206.1"/>
    <property type="molecule type" value="Genomic_DNA"/>
</dbReference>
<keyword evidence="1" id="KW-1133">Transmembrane helix</keyword>
<keyword evidence="3" id="KW-1185">Reference proteome</keyword>
<proteinExistence type="predicted"/>
<dbReference type="OrthoDB" id="277433at2"/>
<comment type="caution">
    <text evidence="2">The sequence shown here is derived from an EMBL/GenBank/DDBJ whole genome shotgun (WGS) entry which is preliminary data.</text>
</comment>
<gene>
    <name evidence="2" type="ORF">Enr8_09020</name>
</gene>
<reference evidence="2 3" key="1">
    <citation type="submission" date="2019-02" db="EMBL/GenBank/DDBJ databases">
        <title>Deep-cultivation of Planctomycetes and their phenomic and genomic characterization uncovers novel biology.</title>
        <authorList>
            <person name="Wiegand S."/>
            <person name="Jogler M."/>
            <person name="Boedeker C."/>
            <person name="Pinto D."/>
            <person name="Vollmers J."/>
            <person name="Rivas-Marin E."/>
            <person name="Kohn T."/>
            <person name="Peeters S.H."/>
            <person name="Heuer A."/>
            <person name="Rast P."/>
            <person name="Oberbeckmann S."/>
            <person name="Bunk B."/>
            <person name="Jeske O."/>
            <person name="Meyerdierks A."/>
            <person name="Storesund J.E."/>
            <person name="Kallscheuer N."/>
            <person name="Luecker S."/>
            <person name="Lage O.M."/>
            <person name="Pohl T."/>
            <person name="Merkel B.J."/>
            <person name="Hornburger P."/>
            <person name="Mueller R.-W."/>
            <person name="Bruemmer F."/>
            <person name="Labrenz M."/>
            <person name="Spormann A.M."/>
            <person name="Op Den Camp H."/>
            <person name="Overmann J."/>
            <person name="Amann R."/>
            <person name="Jetten M.S.M."/>
            <person name="Mascher T."/>
            <person name="Medema M.H."/>
            <person name="Devos D.P."/>
            <person name="Kaster A.-K."/>
            <person name="Ovreas L."/>
            <person name="Rohde M."/>
            <person name="Galperin M.Y."/>
            <person name="Jogler C."/>
        </authorList>
    </citation>
    <scope>NUCLEOTIDE SEQUENCE [LARGE SCALE GENOMIC DNA]</scope>
    <source>
        <strain evidence="2 3">Enr8</strain>
    </source>
</reference>
<evidence type="ECO:0008006" key="4">
    <source>
        <dbReference type="Google" id="ProtNLM"/>
    </source>
</evidence>
<evidence type="ECO:0000256" key="1">
    <source>
        <dbReference type="SAM" id="Phobius"/>
    </source>
</evidence>
<keyword evidence="1" id="KW-0812">Transmembrane</keyword>
<name>A0A5C5VKT7_9BACT</name>
<organism evidence="2 3">
    <name type="scientific">Blastopirellula retiformator</name>
    <dbReference type="NCBI Taxonomy" id="2527970"/>
    <lineage>
        <taxon>Bacteria</taxon>
        <taxon>Pseudomonadati</taxon>
        <taxon>Planctomycetota</taxon>
        <taxon>Planctomycetia</taxon>
        <taxon>Pirellulales</taxon>
        <taxon>Pirellulaceae</taxon>
        <taxon>Blastopirellula</taxon>
    </lineage>
</organism>
<keyword evidence="1" id="KW-0472">Membrane</keyword>
<evidence type="ECO:0000313" key="2">
    <source>
        <dbReference type="EMBL" id="TWT39206.1"/>
    </source>
</evidence>
<dbReference type="RefSeq" id="WP_146429394.1">
    <property type="nucleotide sequence ID" value="NZ_SJPF01000001.1"/>
</dbReference>
<protein>
    <recommendedName>
        <fullName evidence="4">Zinc-finger domain-containing protein</fullName>
    </recommendedName>
</protein>
<accession>A0A5C5VKT7</accession>
<evidence type="ECO:0000313" key="3">
    <source>
        <dbReference type="Proteomes" id="UP000318878"/>
    </source>
</evidence>
<feature type="transmembrane region" description="Helical" evidence="1">
    <location>
        <begin position="83"/>
        <end position="107"/>
    </location>
</feature>